<evidence type="ECO:0000256" key="5">
    <source>
        <dbReference type="ARBA" id="ARBA00022692"/>
    </source>
</evidence>
<comment type="subcellular location">
    <subcellularLocation>
        <location evidence="1 8">Cell membrane</location>
        <topology evidence="1 8">Multi-pass membrane protein</topology>
    </subcellularLocation>
</comment>
<sequence length="284" mass="31769">MRKRKGVSKVKQLKWSNLYLTLVFIFLYLPIAYLIFYSFNAGDSMSSFKGFSLVHFQELFGDTRLIIILLNTFMLAFLSALIATVIGIFGAMSIYYLKKRAAKTAMLSANNVLMVSPDVIIGASFLIFFTFLGNLFSGFGLGFTTVLLSHIAFSIPIVVLMVLPKLQEMNDSMISAAYDLGANNWQILTNVILPYLTPGIIAGYFMAFTYSLDDFAVTFFVTGNGFTTLSVEIYSRARQGISLEINALSTLVFLFSLVLVVGYYFISKDSRKRRGKKRRGALLK</sequence>
<dbReference type="GO" id="GO:0055085">
    <property type="term" value="P:transmembrane transport"/>
    <property type="evidence" value="ECO:0007669"/>
    <property type="project" value="InterPro"/>
</dbReference>
<dbReference type="InterPro" id="IPR051789">
    <property type="entry name" value="Bact_Polyamine_Transport"/>
</dbReference>
<dbReference type="EMBL" id="AYYP01000012">
    <property type="protein sequence ID" value="KRM65642.1"/>
    <property type="molecule type" value="Genomic_DNA"/>
</dbReference>
<dbReference type="PANTHER" id="PTHR43848">
    <property type="entry name" value="PUTRESCINE TRANSPORT SYSTEM PERMEASE PROTEIN POTI"/>
    <property type="match status" value="1"/>
</dbReference>
<accession>A0A0R2AFW2</accession>
<comment type="similarity">
    <text evidence="2">Belongs to the binding-protein-dependent transport system permease family. CysTW subfamily.</text>
</comment>
<protein>
    <submittedName>
        <fullName evidence="10">Spermidine putrescine ABC transporter permease</fullName>
    </submittedName>
</protein>
<evidence type="ECO:0000256" key="8">
    <source>
        <dbReference type="RuleBase" id="RU363032"/>
    </source>
</evidence>
<dbReference type="PATRIC" id="fig|1423718.3.peg.1388"/>
<evidence type="ECO:0000259" key="9">
    <source>
        <dbReference type="PROSITE" id="PS50928"/>
    </source>
</evidence>
<evidence type="ECO:0000313" key="11">
    <source>
        <dbReference type="Proteomes" id="UP000051008"/>
    </source>
</evidence>
<evidence type="ECO:0000313" key="10">
    <source>
        <dbReference type="EMBL" id="KRM65642.1"/>
    </source>
</evidence>
<feature type="transmembrane region" description="Helical" evidence="8">
    <location>
        <begin position="109"/>
        <end position="132"/>
    </location>
</feature>
<feature type="transmembrane region" description="Helical" evidence="8">
    <location>
        <begin position="245"/>
        <end position="266"/>
    </location>
</feature>
<name>A0A0R2AFW2_9LACO</name>
<evidence type="ECO:0000256" key="6">
    <source>
        <dbReference type="ARBA" id="ARBA00022989"/>
    </source>
</evidence>
<feature type="transmembrane region" description="Helical" evidence="8">
    <location>
        <begin position="65"/>
        <end position="97"/>
    </location>
</feature>
<dbReference type="Proteomes" id="UP000051008">
    <property type="component" value="Unassembled WGS sequence"/>
</dbReference>
<dbReference type="CDD" id="cd06261">
    <property type="entry name" value="TM_PBP2"/>
    <property type="match status" value="1"/>
</dbReference>
<gene>
    <name evidence="10" type="ORF">FC14_GL001327</name>
</gene>
<proteinExistence type="inferred from homology"/>
<keyword evidence="4" id="KW-1003">Cell membrane</keyword>
<dbReference type="InterPro" id="IPR000515">
    <property type="entry name" value="MetI-like"/>
</dbReference>
<evidence type="ECO:0000256" key="3">
    <source>
        <dbReference type="ARBA" id="ARBA00022448"/>
    </source>
</evidence>
<dbReference type="SUPFAM" id="SSF161098">
    <property type="entry name" value="MetI-like"/>
    <property type="match status" value="1"/>
</dbReference>
<reference evidence="10 11" key="1">
    <citation type="journal article" date="2015" name="Genome Announc.">
        <title>Expanding the biotechnology potential of lactobacilli through comparative genomics of 213 strains and associated genera.</title>
        <authorList>
            <person name="Sun Z."/>
            <person name="Harris H.M."/>
            <person name="McCann A."/>
            <person name="Guo C."/>
            <person name="Argimon S."/>
            <person name="Zhang W."/>
            <person name="Yang X."/>
            <person name="Jeffery I.B."/>
            <person name="Cooney J.C."/>
            <person name="Kagawa T.F."/>
            <person name="Liu W."/>
            <person name="Song Y."/>
            <person name="Salvetti E."/>
            <person name="Wrobel A."/>
            <person name="Rasinkangas P."/>
            <person name="Parkhill J."/>
            <person name="Rea M.C."/>
            <person name="O'Sullivan O."/>
            <person name="Ritari J."/>
            <person name="Douillard F.P."/>
            <person name="Paul Ross R."/>
            <person name="Yang R."/>
            <person name="Briner A.E."/>
            <person name="Felis G.E."/>
            <person name="de Vos W.M."/>
            <person name="Barrangou R."/>
            <person name="Klaenhammer T.R."/>
            <person name="Caufield P.W."/>
            <person name="Cui Y."/>
            <person name="Zhang H."/>
            <person name="O'Toole P.W."/>
        </authorList>
    </citation>
    <scope>NUCLEOTIDE SEQUENCE [LARGE SCALE GENOMIC DNA]</scope>
    <source>
        <strain evidence="10 11">DSM 20509</strain>
    </source>
</reference>
<keyword evidence="6 8" id="KW-1133">Transmembrane helix</keyword>
<feature type="transmembrane region" description="Helical" evidence="8">
    <location>
        <begin position="20"/>
        <end position="39"/>
    </location>
</feature>
<dbReference type="GO" id="GO:0005886">
    <property type="term" value="C:plasma membrane"/>
    <property type="evidence" value="ECO:0007669"/>
    <property type="project" value="UniProtKB-SubCell"/>
</dbReference>
<dbReference type="Pfam" id="PF00528">
    <property type="entry name" value="BPD_transp_1"/>
    <property type="match status" value="1"/>
</dbReference>
<evidence type="ECO:0000256" key="2">
    <source>
        <dbReference type="ARBA" id="ARBA00007069"/>
    </source>
</evidence>
<dbReference type="PROSITE" id="PS50928">
    <property type="entry name" value="ABC_TM1"/>
    <property type="match status" value="1"/>
</dbReference>
<feature type="transmembrane region" description="Helical" evidence="8">
    <location>
        <begin position="192"/>
        <end position="212"/>
    </location>
</feature>
<dbReference type="AlphaFoldDB" id="A0A0R2AFW2"/>
<organism evidence="10 11">
    <name type="scientific">Ligilactobacillus agilis DSM 20509</name>
    <dbReference type="NCBI Taxonomy" id="1423718"/>
    <lineage>
        <taxon>Bacteria</taxon>
        <taxon>Bacillati</taxon>
        <taxon>Bacillota</taxon>
        <taxon>Bacilli</taxon>
        <taxon>Lactobacillales</taxon>
        <taxon>Lactobacillaceae</taxon>
        <taxon>Ligilactobacillus</taxon>
    </lineage>
</organism>
<keyword evidence="3 8" id="KW-0813">Transport</keyword>
<keyword evidence="7 8" id="KW-0472">Membrane</keyword>
<dbReference type="Gene3D" id="1.10.3720.10">
    <property type="entry name" value="MetI-like"/>
    <property type="match status" value="1"/>
</dbReference>
<feature type="transmembrane region" description="Helical" evidence="8">
    <location>
        <begin position="138"/>
        <end position="163"/>
    </location>
</feature>
<comment type="caution">
    <text evidence="10">The sequence shown here is derived from an EMBL/GenBank/DDBJ whole genome shotgun (WGS) entry which is preliminary data.</text>
</comment>
<evidence type="ECO:0000256" key="7">
    <source>
        <dbReference type="ARBA" id="ARBA00023136"/>
    </source>
</evidence>
<feature type="domain" description="ABC transmembrane type-1" evidence="9">
    <location>
        <begin position="69"/>
        <end position="263"/>
    </location>
</feature>
<evidence type="ECO:0000256" key="1">
    <source>
        <dbReference type="ARBA" id="ARBA00004651"/>
    </source>
</evidence>
<evidence type="ECO:0000256" key="4">
    <source>
        <dbReference type="ARBA" id="ARBA00022475"/>
    </source>
</evidence>
<keyword evidence="11" id="KW-1185">Reference proteome</keyword>
<dbReference type="PANTHER" id="PTHR43848:SF2">
    <property type="entry name" value="PUTRESCINE TRANSPORT SYSTEM PERMEASE PROTEIN POTI"/>
    <property type="match status" value="1"/>
</dbReference>
<dbReference type="InterPro" id="IPR035906">
    <property type="entry name" value="MetI-like_sf"/>
</dbReference>
<keyword evidence="5 8" id="KW-0812">Transmembrane</keyword>